<evidence type="ECO:0000256" key="1">
    <source>
        <dbReference type="ARBA" id="ARBA00022450"/>
    </source>
</evidence>
<dbReference type="EMBL" id="PNEN01000488">
    <property type="protein sequence ID" value="PPJ57880.1"/>
    <property type="molecule type" value="Genomic_DNA"/>
</dbReference>
<evidence type="ECO:0000256" key="2">
    <source>
        <dbReference type="ARBA" id="ARBA00022553"/>
    </source>
</evidence>
<dbReference type="OrthoDB" id="416786at2759"/>
<dbReference type="Pfam" id="PF00501">
    <property type="entry name" value="AMP-binding"/>
    <property type="match status" value="1"/>
</dbReference>
<accession>A0A2S6CDS0</accession>
<evidence type="ECO:0000313" key="5">
    <source>
        <dbReference type="Proteomes" id="UP000237631"/>
    </source>
</evidence>
<keyword evidence="2" id="KW-0597">Phosphoprotein</keyword>
<evidence type="ECO:0000259" key="3">
    <source>
        <dbReference type="Pfam" id="PF00501"/>
    </source>
</evidence>
<dbReference type="GO" id="GO:0005737">
    <property type="term" value="C:cytoplasm"/>
    <property type="evidence" value="ECO:0007669"/>
    <property type="project" value="TreeGrafter"/>
</dbReference>
<dbReference type="InterPro" id="IPR042099">
    <property type="entry name" value="ANL_N_sf"/>
</dbReference>
<dbReference type="SUPFAM" id="SSF56801">
    <property type="entry name" value="Acetyl-CoA synthetase-like"/>
    <property type="match status" value="1"/>
</dbReference>
<dbReference type="Proteomes" id="UP000237631">
    <property type="component" value="Unassembled WGS sequence"/>
</dbReference>
<dbReference type="AlphaFoldDB" id="A0A2S6CDS0"/>
<dbReference type="PANTHER" id="PTHR45527:SF1">
    <property type="entry name" value="FATTY ACID SYNTHASE"/>
    <property type="match status" value="1"/>
</dbReference>
<dbReference type="InterPro" id="IPR000873">
    <property type="entry name" value="AMP-dep_synth/lig_dom"/>
</dbReference>
<reference evidence="5" key="1">
    <citation type="journal article" date="2017" name="bioRxiv">
        <title>Conservation of a gene cluster reveals novel cercosporin biosynthetic mechanisms and extends production to the genus Colletotrichum.</title>
        <authorList>
            <person name="de Jonge R."/>
            <person name="Ebert M.K."/>
            <person name="Huitt-Roehl C.R."/>
            <person name="Pal P."/>
            <person name="Suttle J.C."/>
            <person name="Spanner R.E."/>
            <person name="Neubauer J.D."/>
            <person name="Jurick W.M.II."/>
            <person name="Stott K.A."/>
            <person name="Secor G.A."/>
            <person name="Thomma B.P.H.J."/>
            <person name="Van de Peer Y."/>
            <person name="Townsend C.A."/>
            <person name="Bolton M.D."/>
        </authorList>
    </citation>
    <scope>NUCLEOTIDE SEQUENCE [LARGE SCALE GENOMIC DNA]</scope>
    <source>
        <strain evidence="5">CBS538.71</strain>
    </source>
</reference>
<dbReference type="GO" id="GO:0043041">
    <property type="term" value="P:amino acid activation for nonribosomal peptide biosynthetic process"/>
    <property type="evidence" value="ECO:0007669"/>
    <property type="project" value="TreeGrafter"/>
</dbReference>
<organism evidence="4 5">
    <name type="scientific">Cercospora berteroae</name>
    <dbReference type="NCBI Taxonomy" id="357750"/>
    <lineage>
        <taxon>Eukaryota</taxon>
        <taxon>Fungi</taxon>
        <taxon>Dikarya</taxon>
        <taxon>Ascomycota</taxon>
        <taxon>Pezizomycotina</taxon>
        <taxon>Dothideomycetes</taxon>
        <taxon>Dothideomycetidae</taxon>
        <taxon>Mycosphaerellales</taxon>
        <taxon>Mycosphaerellaceae</taxon>
        <taxon>Cercospora</taxon>
    </lineage>
</organism>
<gene>
    <name evidence="4" type="ORF">CBER1_00018</name>
</gene>
<dbReference type="GO" id="GO:0044550">
    <property type="term" value="P:secondary metabolite biosynthetic process"/>
    <property type="evidence" value="ECO:0007669"/>
    <property type="project" value="TreeGrafter"/>
</dbReference>
<dbReference type="InterPro" id="IPR020845">
    <property type="entry name" value="AMP-binding_CS"/>
</dbReference>
<comment type="caution">
    <text evidence="4">The sequence shown here is derived from an EMBL/GenBank/DDBJ whole genome shotgun (WGS) entry which is preliminary data.</text>
</comment>
<dbReference type="GO" id="GO:0031177">
    <property type="term" value="F:phosphopantetheine binding"/>
    <property type="evidence" value="ECO:0007669"/>
    <property type="project" value="TreeGrafter"/>
</dbReference>
<sequence>MMVAETLPRLIKRSIEAFPDNEAIDGTTYRQFDTLISRYVSGLKDAGVQKGDFIIPLFGKKSVEGAALALAVLRLGGIHVPLDPSSPVQRLHKQATSLDRIPKIILSGTTEDDAKSADALAKALGTTACSSLWLKSTGIDAATDESSPEDLALLFFTSGSTGPPKATPYKHKQLSTSLMACTSALGFSDKEKVCNVIPWIWDGGNLDLFGPLLHGGAVVYCHQGSPEAIAEVIRQHNCTYVLLPPSLLGAMPIDALARLRVLVCGGEPPRPSQFPQWVAQCPNTRIHHAYGLTETGILNMLFDVRSPIEDLVIPPIGKPFGENLAMIDPETSEIVLSGPQITEGYMGPDSSPAFLPPPNMLSKEYYAMKTGDVAKVDEQGFFHFEGRTDNRLSIFSLRIEPADTEDAAFGVLDIDFAHLFVHEFAEGETPALVLAYHASSMAFKNQLLSKEEYRKAKDRYEQDLRHRLANELPEYQQPSAYFPLGVVPRLVSGKKDGKKIASLATEAHKQKLLEFAAFHVEL</sequence>
<dbReference type="InterPro" id="IPR045851">
    <property type="entry name" value="AMP-bd_C_sf"/>
</dbReference>
<proteinExistence type="predicted"/>
<name>A0A2S6CDS0_9PEZI</name>
<evidence type="ECO:0000313" key="4">
    <source>
        <dbReference type="EMBL" id="PPJ57880.1"/>
    </source>
</evidence>
<dbReference type="Gene3D" id="3.30.300.30">
    <property type="match status" value="1"/>
</dbReference>
<feature type="domain" description="AMP-dependent synthetase/ligase" evidence="3">
    <location>
        <begin position="13"/>
        <end position="345"/>
    </location>
</feature>
<keyword evidence="1" id="KW-0596">Phosphopantetheine</keyword>
<dbReference type="Gene3D" id="3.40.50.12780">
    <property type="entry name" value="N-terminal domain of ligase-like"/>
    <property type="match status" value="1"/>
</dbReference>
<dbReference type="STRING" id="357750.A0A2S6CDS0"/>
<keyword evidence="5" id="KW-1185">Reference proteome</keyword>
<dbReference type="PANTHER" id="PTHR45527">
    <property type="entry name" value="NONRIBOSOMAL PEPTIDE SYNTHETASE"/>
    <property type="match status" value="1"/>
</dbReference>
<protein>
    <recommendedName>
        <fullName evidence="3">AMP-dependent synthetase/ligase domain-containing protein</fullName>
    </recommendedName>
</protein>
<dbReference type="PROSITE" id="PS00455">
    <property type="entry name" value="AMP_BINDING"/>
    <property type="match status" value="1"/>
</dbReference>